<dbReference type="EMBL" id="JAFNEN010000360">
    <property type="protein sequence ID" value="KAG8184807.1"/>
    <property type="molecule type" value="Genomic_DNA"/>
</dbReference>
<comment type="caution">
    <text evidence="2">The sequence shown here is derived from an EMBL/GenBank/DDBJ whole genome shotgun (WGS) entry which is preliminary data.</text>
</comment>
<evidence type="ECO:0000256" key="1">
    <source>
        <dbReference type="SAM" id="Phobius"/>
    </source>
</evidence>
<dbReference type="Proteomes" id="UP000827092">
    <property type="component" value="Unassembled WGS sequence"/>
</dbReference>
<keyword evidence="1" id="KW-1133">Transmembrane helix</keyword>
<proteinExistence type="predicted"/>
<name>A0AAV6UK72_9ARAC</name>
<keyword evidence="1" id="KW-0812">Transmembrane</keyword>
<reference evidence="2 3" key="1">
    <citation type="journal article" date="2022" name="Nat. Ecol. Evol.">
        <title>A masculinizing supergene underlies an exaggerated male reproductive morph in a spider.</title>
        <authorList>
            <person name="Hendrickx F."/>
            <person name="De Corte Z."/>
            <person name="Sonet G."/>
            <person name="Van Belleghem S.M."/>
            <person name="Kostlbacher S."/>
            <person name="Vangestel C."/>
        </authorList>
    </citation>
    <scope>NUCLEOTIDE SEQUENCE [LARGE SCALE GENOMIC DNA]</scope>
    <source>
        <strain evidence="2">W744_W776</strain>
    </source>
</reference>
<dbReference type="AlphaFoldDB" id="A0AAV6UK72"/>
<gene>
    <name evidence="2" type="ORF">JTE90_001504</name>
</gene>
<keyword evidence="3" id="KW-1185">Reference proteome</keyword>
<keyword evidence="1" id="KW-0472">Membrane</keyword>
<protein>
    <submittedName>
        <fullName evidence="2">Uncharacterized protein</fullName>
    </submittedName>
</protein>
<feature type="transmembrane region" description="Helical" evidence="1">
    <location>
        <begin position="12"/>
        <end position="32"/>
    </location>
</feature>
<evidence type="ECO:0000313" key="3">
    <source>
        <dbReference type="Proteomes" id="UP000827092"/>
    </source>
</evidence>
<organism evidence="2 3">
    <name type="scientific">Oedothorax gibbosus</name>
    <dbReference type="NCBI Taxonomy" id="931172"/>
    <lineage>
        <taxon>Eukaryota</taxon>
        <taxon>Metazoa</taxon>
        <taxon>Ecdysozoa</taxon>
        <taxon>Arthropoda</taxon>
        <taxon>Chelicerata</taxon>
        <taxon>Arachnida</taxon>
        <taxon>Araneae</taxon>
        <taxon>Araneomorphae</taxon>
        <taxon>Entelegynae</taxon>
        <taxon>Araneoidea</taxon>
        <taxon>Linyphiidae</taxon>
        <taxon>Erigoninae</taxon>
        <taxon>Oedothorax</taxon>
    </lineage>
</organism>
<sequence>MVALATFAKAGYAGDIGLLILAIIYNYFVAMAENQKKAEKDMEEVIEPNFVEVIPKPPLAMIEKIETIAFDFRKLSKSFLKWRAKRHRKYKAYLPFENTLDSIAETETKKLRTIMKKSAVLKVVAMLF</sequence>
<accession>A0AAV6UK72</accession>
<evidence type="ECO:0000313" key="2">
    <source>
        <dbReference type="EMBL" id="KAG8184807.1"/>
    </source>
</evidence>